<organism evidence="1 2">
    <name type="scientific">Caenorhabditis tropicalis</name>
    <dbReference type="NCBI Taxonomy" id="1561998"/>
    <lineage>
        <taxon>Eukaryota</taxon>
        <taxon>Metazoa</taxon>
        <taxon>Ecdysozoa</taxon>
        <taxon>Nematoda</taxon>
        <taxon>Chromadorea</taxon>
        <taxon>Rhabditida</taxon>
        <taxon>Rhabditina</taxon>
        <taxon>Rhabditomorpha</taxon>
        <taxon>Rhabditoidea</taxon>
        <taxon>Rhabditidae</taxon>
        <taxon>Peloderinae</taxon>
        <taxon>Caenorhabditis</taxon>
    </lineage>
</organism>
<accession>A0A1I7TEE1</accession>
<dbReference type="AlphaFoldDB" id="A0A1I7TEE1"/>
<dbReference type="Proteomes" id="UP000095282">
    <property type="component" value="Unplaced"/>
</dbReference>
<evidence type="ECO:0000313" key="1">
    <source>
        <dbReference type="Proteomes" id="UP000095282"/>
    </source>
</evidence>
<keyword evidence="1" id="KW-1185">Reference proteome</keyword>
<reference evidence="2" key="1">
    <citation type="submission" date="2016-11" db="UniProtKB">
        <authorList>
            <consortium name="WormBaseParasite"/>
        </authorList>
    </citation>
    <scope>IDENTIFICATION</scope>
</reference>
<protein>
    <submittedName>
        <fullName evidence="2">Ovule protein</fullName>
    </submittedName>
</protein>
<proteinExistence type="predicted"/>
<evidence type="ECO:0000313" key="2">
    <source>
        <dbReference type="WBParaSite" id="Csp11.Scaffold591.g5122.t1"/>
    </source>
</evidence>
<dbReference type="WBParaSite" id="Csp11.Scaffold591.g5122.t1">
    <property type="protein sequence ID" value="Csp11.Scaffold591.g5122.t1"/>
    <property type="gene ID" value="Csp11.Scaffold591.g5122"/>
</dbReference>
<sequence length="92" mass="10671">MFLGRKKSPKTIPLDTRFFSLQQTDNSLGNYRRHSEKHFNNYNIVCCLLSIRSLLDNKSLGDTVLYPSNRRAHSESRLINTQTLVVSQRSSR</sequence>
<name>A0A1I7TEE1_9PELO</name>